<sequence>MRPWSPAGFILDQFFQLWGSDMQLGLHPMPCYWPHHQLLWIPLPLPALSSHPHRHPDRESATQEQLTVPFQEPHPGFWQLPHMNMMSPVEHYRQNFATNSNDVQKVEDVTSADWIDLGFLEGPSSDYIQSSGRVAHEPLENLAARLNALETGPLVESPMSRVGRLQTGLVLDAIFDHIDGMSGPGLKLQPVVAS</sequence>
<proteinExistence type="predicted"/>
<comment type="caution">
    <text evidence="1">The sequence shown here is derived from an EMBL/GenBank/DDBJ whole genome shotgun (WGS) entry which is preliminary data.</text>
</comment>
<keyword evidence="2" id="KW-1185">Reference proteome</keyword>
<organism evidence="1 2">
    <name type="scientific">Cinnamomum micranthum f. kanehirae</name>
    <dbReference type="NCBI Taxonomy" id="337451"/>
    <lineage>
        <taxon>Eukaryota</taxon>
        <taxon>Viridiplantae</taxon>
        <taxon>Streptophyta</taxon>
        <taxon>Embryophyta</taxon>
        <taxon>Tracheophyta</taxon>
        <taxon>Spermatophyta</taxon>
        <taxon>Magnoliopsida</taxon>
        <taxon>Magnoliidae</taxon>
        <taxon>Laurales</taxon>
        <taxon>Lauraceae</taxon>
        <taxon>Cinnamomum</taxon>
    </lineage>
</organism>
<evidence type="ECO:0000313" key="1">
    <source>
        <dbReference type="EMBL" id="RWR97084.1"/>
    </source>
</evidence>
<name>A0A443Q231_9MAGN</name>
<accession>A0A443Q231</accession>
<reference evidence="1 2" key="1">
    <citation type="journal article" date="2019" name="Nat. Plants">
        <title>Stout camphor tree genome fills gaps in understanding of flowering plant genome evolution.</title>
        <authorList>
            <person name="Chaw S.M."/>
            <person name="Liu Y.C."/>
            <person name="Wu Y.W."/>
            <person name="Wang H.Y."/>
            <person name="Lin C.I."/>
            <person name="Wu C.S."/>
            <person name="Ke H.M."/>
            <person name="Chang L.Y."/>
            <person name="Hsu C.Y."/>
            <person name="Yang H.T."/>
            <person name="Sudianto E."/>
            <person name="Hsu M.H."/>
            <person name="Wu K.P."/>
            <person name="Wang L.N."/>
            <person name="Leebens-Mack J.H."/>
            <person name="Tsai I.J."/>
        </authorList>
    </citation>
    <scope>NUCLEOTIDE SEQUENCE [LARGE SCALE GENOMIC DNA]</scope>
    <source>
        <strain evidence="2">cv. Chaw 1501</strain>
        <tissue evidence="1">Young leaves</tissue>
    </source>
</reference>
<dbReference type="EMBL" id="QPKB01000012">
    <property type="protein sequence ID" value="RWR97084.1"/>
    <property type="molecule type" value="Genomic_DNA"/>
</dbReference>
<dbReference type="AlphaFoldDB" id="A0A443Q231"/>
<dbReference type="Proteomes" id="UP000283530">
    <property type="component" value="Unassembled WGS sequence"/>
</dbReference>
<protein>
    <submittedName>
        <fullName evidence="1">Uncharacterized protein</fullName>
    </submittedName>
</protein>
<gene>
    <name evidence="1" type="ORF">CKAN_02649400</name>
</gene>
<evidence type="ECO:0000313" key="2">
    <source>
        <dbReference type="Proteomes" id="UP000283530"/>
    </source>
</evidence>